<dbReference type="RefSeq" id="XP_030510030.1">
    <property type="nucleotide sequence ID" value="XM_030654170.2"/>
</dbReference>
<dbReference type="OMA" id="GMCEYFK"/>
<evidence type="ECO:0000256" key="2">
    <source>
        <dbReference type="ARBA" id="ARBA00004574"/>
    </source>
</evidence>
<dbReference type="PANTHER" id="PTHR22928">
    <property type="entry name" value="TELOMERE-ASSOCIATED PROTEIN RIF1"/>
    <property type="match status" value="1"/>
</dbReference>
<dbReference type="GO" id="GO:0005634">
    <property type="term" value="C:nucleus"/>
    <property type="evidence" value="ECO:0007669"/>
    <property type="project" value="UniProtKB-SubCell"/>
</dbReference>
<sequence length="1142" mass="128925">MSSFSDQLHEVKLSISLGTNKSFSYSTLLYLQEQSANCSASIQTLAEATPSLIPLMAADVQDQDEEIAGQALKCLGFMMYHSSLSAIISVAGVSLIMESLVKIITTTKIKSLCNLGVWCISIQQLNESVLVPHFDSLLQAVVHGVENPMGSLSTTYEAIQAIMRLGVQLPEKMRGFSHVWAPSIYRRLLSSDKRERDMSERCLLKIRSLILPPSLYLSKVLVKDMKQTLLTRMKDLLNHGNKVQTIRAWGWFIQLLGAYALKNRNLINDMLKIPELTFLDQDPQLQIASQVAWEGLIDALIHPGILPNTRNDAIEDECFQQMRASKIQNNEIQANGFSKSLKLIMTPLIGIMSSKCDASVYTSCFNTWCYLLHKLGSAVNCSSVKKLVLQPVCEAVFQNGPDHKSISVWNLCINLIDDLILAKCRDANIEPADSECNHLSATTSINGPWTSGKCPWKQYPIKWLPWELSQLEFHLKIINSLINQASKITVSHENRTLAYDASLRVFRSVVKGVQIDFKKASTTYDDILLSLNTILRFMKYLYDENSDGSDKNDFQIISLQLIEIVLEEIKPSVLGSPLYKVPLDLKYIESQSIADVDKSRHAKASGMCSLTYMDMVSPAVYLTVLYFCVVTQSDLNTSNAKFFQQAMQKYFKIILSSYEPQDNFVITIDLLYKHKGPSCLRMWTAIAESLKDCICDVENPSLFNVEYNNAYFSTCSLLSYPFIICYCYQKDFMSAKISGSLEESLVAPQNKLELEQAVGVWKSLYGSLRTSQLECFKANKFPEDLCDTIEEMLNNYNSIFESGNDVESCHMDLDIDLVSFYAGAMTCILESFQPSELIPNEKDGCSRHHKKLSGINSLLTMAIRFMMFLQTKVGKAPPIIPVMISRIYSALAHFISCIHLKQDVLSLVEIISVPLLQWLAEIEMQDESTNDQFQVLWSETLKCLQRSQPPLIFDSAFLKLQSPLLEKTLDHSNPSISDPTIGFWNSTYGDQIKLHYPQNLLHVLDKLSRNGKVNLHKKSQAFVEQCDSRVGAVDTAPEKYRAIATHNMYSKRIELLQGNVDPKKNNEKNMPSLNLKRKRLELTEHQKEVRRAQQGRERDCGGHGLGGIRTYTNLDFSQGNEDSLDSQEIWNSESILDMPKDA</sequence>
<protein>
    <recommendedName>
        <fullName evidence="7">Telomere-associated protein Rif1 N-terminal domain-containing protein</fullName>
    </recommendedName>
</protein>
<evidence type="ECO:0000259" key="7">
    <source>
        <dbReference type="Pfam" id="PF12231"/>
    </source>
</evidence>
<evidence type="ECO:0000256" key="4">
    <source>
        <dbReference type="ARBA" id="ARBA00022895"/>
    </source>
</evidence>
<dbReference type="AlphaFoldDB" id="A0A803QB85"/>
<accession>A0A803QB85</accession>
<dbReference type="Pfam" id="PF12231">
    <property type="entry name" value="Rif1_N"/>
    <property type="match status" value="1"/>
</dbReference>
<keyword evidence="3" id="KW-0158">Chromosome</keyword>
<keyword evidence="6" id="KW-0131">Cell cycle</keyword>
<dbReference type="GO" id="GO:0000723">
    <property type="term" value="P:telomere maintenance"/>
    <property type="evidence" value="ECO:0007669"/>
    <property type="project" value="TreeGrafter"/>
</dbReference>
<proteinExistence type="predicted"/>
<comment type="subcellular location">
    <subcellularLocation>
        <location evidence="2">Chromosome</location>
        <location evidence="2">Telomere</location>
    </subcellularLocation>
    <subcellularLocation>
        <location evidence="1">Nucleus</location>
    </subcellularLocation>
</comment>
<reference evidence="8" key="2">
    <citation type="submission" date="2021-03" db="UniProtKB">
        <authorList>
            <consortium name="EnsemblPlants"/>
        </authorList>
    </citation>
    <scope>IDENTIFICATION</scope>
</reference>
<dbReference type="Gramene" id="evm.model.08.431">
    <property type="protein sequence ID" value="cds.evm.model.08.431"/>
    <property type="gene ID" value="evm.TU.08.431"/>
</dbReference>
<dbReference type="KEGG" id="csav:115724823"/>
<reference evidence="8" key="1">
    <citation type="submission" date="2018-11" db="EMBL/GenBank/DDBJ databases">
        <authorList>
            <person name="Grassa J C."/>
        </authorList>
    </citation>
    <scope>NUCLEOTIDE SEQUENCE [LARGE SCALE GENOMIC DNA]</scope>
</reference>
<dbReference type="InterPro" id="IPR016024">
    <property type="entry name" value="ARM-type_fold"/>
</dbReference>
<keyword evidence="4" id="KW-0779">Telomere</keyword>
<dbReference type="Proteomes" id="UP000596661">
    <property type="component" value="Chromosome 8"/>
</dbReference>
<dbReference type="GO" id="GO:0000781">
    <property type="term" value="C:chromosome, telomeric region"/>
    <property type="evidence" value="ECO:0007669"/>
    <property type="project" value="UniProtKB-SubCell"/>
</dbReference>
<evidence type="ECO:0000313" key="8">
    <source>
        <dbReference type="EnsemblPlants" id="cds.evm.model.08.431"/>
    </source>
</evidence>
<dbReference type="EMBL" id="UZAU01000683">
    <property type="status" value="NOT_ANNOTATED_CDS"/>
    <property type="molecule type" value="Genomic_DNA"/>
</dbReference>
<evidence type="ECO:0000256" key="3">
    <source>
        <dbReference type="ARBA" id="ARBA00022454"/>
    </source>
</evidence>
<feature type="domain" description="Telomere-associated protein Rif1 N-terminal" evidence="7">
    <location>
        <begin position="42"/>
        <end position="378"/>
    </location>
</feature>
<evidence type="ECO:0000256" key="6">
    <source>
        <dbReference type="ARBA" id="ARBA00023306"/>
    </source>
</evidence>
<dbReference type="GeneID" id="115724823"/>
<evidence type="ECO:0000313" key="9">
    <source>
        <dbReference type="Proteomes" id="UP000596661"/>
    </source>
</evidence>
<name>A0A803QB85_CANSA</name>
<dbReference type="PANTHER" id="PTHR22928:SF3">
    <property type="entry name" value="TELOMERE-ASSOCIATED PROTEIN RIF1"/>
    <property type="match status" value="1"/>
</dbReference>
<evidence type="ECO:0000256" key="1">
    <source>
        <dbReference type="ARBA" id="ARBA00004123"/>
    </source>
</evidence>
<dbReference type="InterPro" id="IPR022031">
    <property type="entry name" value="Rif1_N"/>
</dbReference>
<dbReference type="OrthoDB" id="5399929at2759"/>
<dbReference type="EnsemblPlants" id="evm.model.08.431">
    <property type="protein sequence ID" value="cds.evm.model.08.431"/>
    <property type="gene ID" value="evm.TU.08.431"/>
</dbReference>
<gene>
    <name evidence="8" type="primary">LOC115724823</name>
</gene>
<organism evidence="8 9">
    <name type="scientific">Cannabis sativa</name>
    <name type="common">Hemp</name>
    <name type="synonym">Marijuana</name>
    <dbReference type="NCBI Taxonomy" id="3483"/>
    <lineage>
        <taxon>Eukaryota</taxon>
        <taxon>Viridiplantae</taxon>
        <taxon>Streptophyta</taxon>
        <taxon>Embryophyta</taxon>
        <taxon>Tracheophyta</taxon>
        <taxon>Spermatophyta</taxon>
        <taxon>Magnoliopsida</taxon>
        <taxon>eudicotyledons</taxon>
        <taxon>Gunneridae</taxon>
        <taxon>Pentapetalae</taxon>
        <taxon>rosids</taxon>
        <taxon>fabids</taxon>
        <taxon>Rosales</taxon>
        <taxon>Cannabaceae</taxon>
        <taxon>Cannabis</taxon>
    </lineage>
</organism>
<dbReference type="SUPFAM" id="SSF48371">
    <property type="entry name" value="ARM repeat"/>
    <property type="match status" value="1"/>
</dbReference>
<keyword evidence="9" id="KW-1185">Reference proteome</keyword>
<keyword evidence="5" id="KW-0539">Nucleus</keyword>
<evidence type="ECO:0000256" key="5">
    <source>
        <dbReference type="ARBA" id="ARBA00023242"/>
    </source>
</evidence>